<keyword evidence="1" id="KW-0175">Coiled coil</keyword>
<feature type="domain" description="FP protein C-terminal" evidence="2">
    <location>
        <begin position="256"/>
        <end position="308"/>
    </location>
</feature>
<proteinExistence type="predicted"/>
<protein>
    <submittedName>
        <fullName evidence="3">(apollo) hypothetical protein</fullName>
    </submittedName>
</protein>
<sequence>MQRTPPQKIKCMSSPDLHREIDSSNNFVTCRKRKEMDDKSEHSTIFSNNILNEKYIEKLVTNSVRSVLSAELTKITDALTNIQLAVAGIISDSTALKNSLLEVNNKLIDIDNTLCSSELRQDSFDARIKGLEEKIQQVSERNAGLENKLSSMEQQARGNNLEISNLPEKKGENLTIITNLGVIVDQKILSTDITAIHRVPHADHKDSRPKNIIVQFSSRILRDNFLAACRVRKNLNSEKLSISGPSHTIYVNEHLTLKNKILFRECRNAAKANEYKYVWVKHGTILVRKNDSSPAMAIRSFDNIKKIK</sequence>
<keyword evidence="4" id="KW-1185">Reference proteome</keyword>
<dbReference type="OrthoDB" id="7484295at2759"/>
<gene>
    <name evidence="3" type="ORF">PAPOLLO_LOCUS19953</name>
</gene>
<evidence type="ECO:0000313" key="4">
    <source>
        <dbReference type="Proteomes" id="UP000691718"/>
    </source>
</evidence>
<evidence type="ECO:0000259" key="2">
    <source>
        <dbReference type="Pfam" id="PF25298"/>
    </source>
</evidence>
<dbReference type="Pfam" id="PF25298">
    <property type="entry name" value="Baculo_FP_2nd"/>
    <property type="match status" value="1"/>
</dbReference>
<name>A0A8S3XRJ7_PARAO</name>
<organism evidence="3 4">
    <name type="scientific">Parnassius apollo</name>
    <name type="common">Apollo butterfly</name>
    <name type="synonym">Papilio apollo</name>
    <dbReference type="NCBI Taxonomy" id="110799"/>
    <lineage>
        <taxon>Eukaryota</taxon>
        <taxon>Metazoa</taxon>
        <taxon>Ecdysozoa</taxon>
        <taxon>Arthropoda</taxon>
        <taxon>Hexapoda</taxon>
        <taxon>Insecta</taxon>
        <taxon>Pterygota</taxon>
        <taxon>Neoptera</taxon>
        <taxon>Endopterygota</taxon>
        <taxon>Lepidoptera</taxon>
        <taxon>Glossata</taxon>
        <taxon>Ditrysia</taxon>
        <taxon>Papilionoidea</taxon>
        <taxon>Papilionidae</taxon>
        <taxon>Parnassiinae</taxon>
        <taxon>Parnassini</taxon>
        <taxon>Parnassius</taxon>
        <taxon>Parnassius</taxon>
    </lineage>
</organism>
<accession>A0A8S3XRJ7</accession>
<dbReference type="Proteomes" id="UP000691718">
    <property type="component" value="Unassembled WGS sequence"/>
</dbReference>
<dbReference type="InterPro" id="IPR057251">
    <property type="entry name" value="FP_C"/>
</dbReference>
<reference evidence="3" key="1">
    <citation type="submission" date="2021-04" db="EMBL/GenBank/DDBJ databases">
        <authorList>
            <person name="Tunstrom K."/>
        </authorList>
    </citation>
    <scope>NUCLEOTIDE SEQUENCE</scope>
</reference>
<dbReference type="EMBL" id="CAJQZP010001237">
    <property type="protein sequence ID" value="CAG5032704.1"/>
    <property type="molecule type" value="Genomic_DNA"/>
</dbReference>
<feature type="coiled-coil region" evidence="1">
    <location>
        <begin position="121"/>
        <end position="162"/>
    </location>
</feature>
<evidence type="ECO:0000256" key="1">
    <source>
        <dbReference type="SAM" id="Coils"/>
    </source>
</evidence>
<dbReference type="AlphaFoldDB" id="A0A8S3XRJ7"/>
<evidence type="ECO:0000313" key="3">
    <source>
        <dbReference type="EMBL" id="CAG5032704.1"/>
    </source>
</evidence>
<comment type="caution">
    <text evidence="3">The sequence shown here is derived from an EMBL/GenBank/DDBJ whole genome shotgun (WGS) entry which is preliminary data.</text>
</comment>